<dbReference type="AlphaFoldDB" id="A0AAV3PIQ2"/>
<accession>A0AAV3PIQ2</accession>
<dbReference type="Proteomes" id="UP001454036">
    <property type="component" value="Unassembled WGS sequence"/>
</dbReference>
<name>A0AAV3PIQ2_LITER</name>
<organism evidence="2 3">
    <name type="scientific">Lithospermum erythrorhizon</name>
    <name type="common">Purple gromwell</name>
    <name type="synonym">Lithospermum officinale var. erythrorhizon</name>
    <dbReference type="NCBI Taxonomy" id="34254"/>
    <lineage>
        <taxon>Eukaryota</taxon>
        <taxon>Viridiplantae</taxon>
        <taxon>Streptophyta</taxon>
        <taxon>Embryophyta</taxon>
        <taxon>Tracheophyta</taxon>
        <taxon>Spermatophyta</taxon>
        <taxon>Magnoliopsida</taxon>
        <taxon>eudicotyledons</taxon>
        <taxon>Gunneridae</taxon>
        <taxon>Pentapetalae</taxon>
        <taxon>asterids</taxon>
        <taxon>lamiids</taxon>
        <taxon>Boraginales</taxon>
        <taxon>Boraginaceae</taxon>
        <taxon>Boraginoideae</taxon>
        <taxon>Lithospermeae</taxon>
        <taxon>Lithospermum</taxon>
    </lineage>
</organism>
<comment type="caution">
    <text evidence="2">The sequence shown here is derived from an EMBL/GenBank/DDBJ whole genome shotgun (WGS) entry which is preliminary data.</text>
</comment>
<dbReference type="EMBL" id="BAABME010017726">
    <property type="protein sequence ID" value="GAA0151141.1"/>
    <property type="molecule type" value="Genomic_DNA"/>
</dbReference>
<evidence type="ECO:0000256" key="1">
    <source>
        <dbReference type="SAM" id="MobiDB-lite"/>
    </source>
</evidence>
<protein>
    <submittedName>
        <fullName evidence="2">Uncharacterized protein</fullName>
    </submittedName>
</protein>
<evidence type="ECO:0000313" key="3">
    <source>
        <dbReference type="Proteomes" id="UP001454036"/>
    </source>
</evidence>
<evidence type="ECO:0000313" key="2">
    <source>
        <dbReference type="EMBL" id="GAA0151141.1"/>
    </source>
</evidence>
<proteinExistence type="predicted"/>
<reference evidence="2 3" key="1">
    <citation type="submission" date="2024-01" db="EMBL/GenBank/DDBJ databases">
        <title>The complete chloroplast genome sequence of Lithospermum erythrorhizon: insights into the phylogenetic relationship among Boraginaceae species and the maternal lineages of purple gromwells.</title>
        <authorList>
            <person name="Okada T."/>
            <person name="Watanabe K."/>
        </authorList>
    </citation>
    <scope>NUCLEOTIDE SEQUENCE [LARGE SCALE GENOMIC DNA]</scope>
</reference>
<feature type="region of interest" description="Disordered" evidence="1">
    <location>
        <begin position="14"/>
        <end position="38"/>
    </location>
</feature>
<keyword evidence="3" id="KW-1185">Reference proteome</keyword>
<gene>
    <name evidence="2" type="ORF">LIER_37235</name>
</gene>
<sequence>MVTIDINSTVFTGPSLGSAEDDDDGYWSSRDSTEDCSPGPLNQVHLTGWIDLKKKTRTIEVFLRKASLRLTWFNWRIGLKVMKKSP</sequence>